<dbReference type="Proteomes" id="UP001549366">
    <property type="component" value="Unassembled WGS sequence"/>
</dbReference>
<name>A0ABV2SKW7_9GAMM</name>
<organism evidence="3 4">
    <name type="scientific">Endozoicomonas lisbonensis</name>
    <dbReference type="NCBI Taxonomy" id="3120522"/>
    <lineage>
        <taxon>Bacteria</taxon>
        <taxon>Pseudomonadati</taxon>
        <taxon>Pseudomonadota</taxon>
        <taxon>Gammaproteobacteria</taxon>
        <taxon>Oceanospirillales</taxon>
        <taxon>Endozoicomonadaceae</taxon>
        <taxon>Endozoicomonas</taxon>
    </lineage>
</organism>
<dbReference type="InterPro" id="IPR053195">
    <property type="entry name" value="Bax-like"/>
</dbReference>
<dbReference type="EMBL" id="JBEWTB010000002">
    <property type="protein sequence ID" value="MET4758406.1"/>
    <property type="molecule type" value="Genomic_DNA"/>
</dbReference>
<sequence length="286" mass="32870">MISRVDRVFLGLLIIVVLSSSLWHLSQQPSVVQDVIKEAEEMVKEVVEDTDLKAAIDKQLSDIPDFASMLDVQEKKASFFAFMKHMIDEENQQLNELRQQLLSYKDKGTLDESQQEWVNSLAQRFKVDEKKTELDDIFDELLIKVDEIPVSLALVQAANESAWGTSRFALDANNFFGQWCFSQGCGLVPERRPEGASYEVRKFDSPAHSVRSYMHNLNSSHHYEGMREMRMKRREAGEPVTGPVLAHGLYAYSIRGVEYVDELVQMIRGNDLLRYDLEDESITEER</sequence>
<evidence type="ECO:0000313" key="3">
    <source>
        <dbReference type="EMBL" id="MET4758406.1"/>
    </source>
</evidence>
<keyword evidence="4" id="KW-1185">Reference proteome</keyword>
<dbReference type="Pfam" id="PF01832">
    <property type="entry name" value="Glucosaminidase"/>
    <property type="match status" value="1"/>
</dbReference>
<feature type="coiled-coil region" evidence="1">
    <location>
        <begin position="80"/>
        <end position="107"/>
    </location>
</feature>
<feature type="domain" description="Mannosyl-glycoprotein endo-beta-N-acetylglucosamidase-like" evidence="2">
    <location>
        <begin position="147"/>
        <end position="271"/>
    </location>
</feature>
<gene>
    <name evidence="3" type="ORF">V5J35_003598</name>
</gene>
<comment type="caution">
    <text evidence="3">The sequence shown here is derived from an EMBL/GenBank/DDBJ whole genome shotgun (WGS) entry which is preliminary data.</text>
</comment>
<evidence type="ECO:0000259" key="2">
    <source>
        <dbReference type="Pfam" id="PF01832"/>
    </source>
</evidence>
<dbReference type="Gene3D" id="1.10.530.10">
    <property type="match status" value="1"/>
</dbReference>
<dbReference type="PANTHER" id="PTHR40572:SF1">
    <property type="entry name" value="PROTEIN BAX"/>
    <property type="match status" value="1"/>
</dbReference>
<dbReference type="PANTHER" id="PTHR40572">
    <property type="entry name" value="PROTEIN BAX"/>
    <property type="match status" value="1"/>
</dbReference>
<evidence type="ECO:0000256" key="1">
    <source>
        <dbReference type="SAM" id="Coils"/>
    </source>
</evidence>
<reference evidence="3 4" key="1">
    <citation type="submission" date="2024-06" db="EMBL/GenBank/DDBJ databases">
        <title>Genomic Encyclopedia of Type Strains, Phase V (KMG-V): Genome sequencing to study the core and pangenomes of soil and plant-associated prokaryotes.</title>
        <authorList>
            <person name="Whitman W."/>
        </authorList>
    </citation>
    <scope>NUCLEOTIDE SEQUENCE [LARGE SCALE GENOMIC DNA]</scope>
    <source>
        <strain evidence="3 4">NE40</strain>
    </source>
</reference>
<proteinExistence type="predicted"/>
<keyword evidence="1" id="KW-0175">Coiled coil</keyword>
<evidence type="ECO:0000313" key="4">
    <source>
        <dbReference type="Proteomes" id="UP001549366"/>
    </source>
</evidence>
<accession>A0ABV2SKW7</accession>
<protein>
    <submittedName>
        <fullName evidence="3">Bax protein</fullName>
    </submittedName>
</protein>
<dbReference type="InterPro" id="IPR002901">
    <property type="entry name" value="MGlyc_endo_b_GlcNAc-like_dom"/>
</dbReference>